<dbReference type="Pfam" id="PF08238">
    <property type="entry name" value="Sel1"/>
    <property type="match status" value="12"/>
</dbReference>
<dbReference type="Proteomes" id="UP000242414">
    <property type="component" value="Unassembled WGS sequence"/>
</dbReference>
<feature type="compositionally biased region" description="Polar residues" evidence="3">
    <location>
        <begin position="22"/>
        <end position="39"/>
    </location>
</feature>
<comment type="similarity">
    <text evidence="1">Belongs to the sel-1 family.</text>
</comment>
<dbReference type="InterPro" id="IPR050767">
    <property type="entry name" value="Sel1_AlgK"/>
</dbReference>
<gene>
    <name evidence="4" type="ORF">BCV72DRAFT_113075</name>
</gene>
<feature type="coiled-coil region" evidence="2">
    <location>
        <begin position="1036"/>
        <end position="1063"/>
    </location>
</feature>
<dbReference type="PANTHER" id="PTHR11102">
    <property type="entry name" value="SEL-1-LIKE PROTEIN"/>
    <property type="match status" value="1"/>
</dbReference>
<name>A0A1X0R4Y4_RHIZD</name>
<evidence type="ECO:0000256" key="3">
    <source>
        <dbReference type="SAM" id="MobiDB-lite"/>
    </source>
</evidence>
<evidence type="ECO:0000256" key="2">
    <source>
        <dbReference type="SAM" id="Coils"/>
    </source>
</evidence>
<keyword evidence="2" id="KW-0175">Coiled coil</keyword>
<organism evidence="4">
    <name type="scientific">Rhizopus microsporus var. microsporus</name>
    <dbReference type="NCBI Taxonomy" id="86635"/>
    <lineage>
        <taxon>Eukaryota</taxon>
        <taxon>Fungi</taxon>
        <taxon>Fungi incertae sedis</taxon>
        <taxon>Mucoromycota</taxon>
        <taxon>Mucoromycotina</taxon>
        <taxon>Mucoromycetes</taxon>
        <taxon>Mucorales</taxon>
        <taxon>Mucorineae</taxon>
        <taxon>Rhizopodaceae</taxon>
        <taxon>Rhizopus</taxon>
    </lineage>
</organism>
<evidence type="ECO:0000313" key="4">
    <source>
        <dbReference type="EMBL" id="ORE07100.1"/>
    </source>
</evidence>
<reference evidence="4" key="1">
    <citation type="journal article" date="2016" name="Proc. Natl. Acad. Sci. U.S.A.">
        <title>Lipid metabolic changes in an early divergent fungus govern the establishment of a mutualistic symbiosis with endobacteria.</title>
        <authorList>
            <person name="Lastovetsky O.A."/>
            <person name="Gaspar M.L."/>
            <person name="Mondo S.J."/>
            <person name="LaButti K.M."/>
            <person name="Sandor L."/>
            <person name="Grigoriev I.V."/>
            <person name="Henry S.A."/>
            <person name="Pawlowska T.E."/>
        </authorList>
    </citation>
    <scope>NUCLEOTIDE SEQUENCE [LARGE SCALE GENOMIC DNA]</scope>
    <source>
        <strain evidence="4">ATCC 52814</strain>
    </source>
</reference>
<sequence>MAKSILSRMVSLFSPKQKKSTAKSIQKPTKSIDNITSPLHDNIIESSRKQSLETQSPKKDLILDQPSQPPQSQPPPPTITSEANEESDMGRFINIQGDLPKTQDYINKLEQYVNRAYHQSSDEYSTISSVTSSANMTLEEALFSHISSDSRSEITAYSFDSPKIAVRAQSSSRSSLVQSDVRQYQIADLDPPAHHADSMGGSTPKIIFDTHLAISKSNYERYFCNLYTQALYYLSPLNKGYSPAHAFELFEAIAAHGSQVYQDLNPRTKTLISFAQYRAGRMLYEAECSEEDDRYSHHQQQGLIYLCDAQKNGNAHATYILGIYTQERGNLDQACQLYHEAAMAGLVEAKVSFAITVLYHHISTFKAEDAIKALIEASNQGHSLASFLLAAYYDQEQQFQTAAKYGQRVRLSSASPIYGLTKYVIGIIHLKAGYEDAAFQYVAESANFTQIDDRGLPIKNTLALRKLGLFFLLGIGTPKKPDVAFQYIKKAADYGDEVANIILGQMLILGLGDTIDRMKAAEIFEKYKDSIAAKLSRGLLFMKINPEIAYQEFVSVMNFNPTPYDEKNWNIASIRCEATVRIAIWTFNGIGGAEKNPQYAVQLLQKLSDQYNYPEAHYWLAWAYYEGVLAHDDSTIATKDVNKAFHYFLKGAQMNNVKSLYKVGLMLRDGEVTHPQFQRQDAFQFFFKAAGLNHVEAQTQVGVYYFHGLAPVTRNPEMAFEYFSLAARHNNTEAILYLADYFVKSSTQHSSINVKQLYNELNRSASAQNPAAYRMLALVINKLTDPSESYEPILRSSASSHQALWSMYKMAKEESYSNTDVKTRFALHCLWKALELTDHKSGRFICTFIPKMTANDVSRTIEIFQRSEGPNTQKMSVAFAQFLNACGKKSLALKKYLEIARLNNVNETAGWVSRLEAAKLVLLENQGKARSKDMVFNYLQEMVGVNGKNLFLPYFLLGKIVDIVTVGAHKLTLDLARCHEKEICKECNKSSAISLYEDALRYKANNDQTADNAPDALLEVNIRSKLVKTYYESYQDKKLETQLNMLENLLKKLGESRETKEATADLLYYKGLVVLHNYNILNNREKAESYLSKSCKLDHVLARLELGYLYGTSKGKEDLADACFTFVEESNKTLINFQGRVTETTTFLRSTRMKNPVEDYPKEFIQMKLAAAITYSLYDMERQAVDWLREIPHEPLSQIMLLYYEMKNPANRKTQTIRRLSALMAPFETDHSLDYNARMILSYGQFRLGQCFELGHGVSKDDITAMEYYNKACAFLKSNEMYEKLAEISQRNGSTNAADLFPTLYNAAHNNKDATFKLAQYYESQGTPESLGKAITYFRKAANLGHTEACYYYAKYMIKKKMQTAVRQEGAASNLKNAADYLRLAASRNHGPAFYELGMLEMKAGLYEEGVEDLLEAHFLGCSDASYQLGELYFTGFIGVVQDQVVYKMGQNYETSLSYYTRAYEKSPGHLLTMIKIGAFYEQGLSVEQNLAEAKRWYTKARSLGAQDGIAEYALGCLEETNLALSGLRPTNSLRKAAYDWFLMSYNLGNRDAKFKVGVYLLNNWVDPHSSESEKRGLEMLIEENNNSELKAMIVLAKYFEKRGEYEKAFDYWRNAEMLDDPEALEYIGKCYEQGLLGQEINLEEAHAYKQRAMEARKNAKETQCSVMGFRSDCSDERN</sequence>
<dbReference type="VEuPathDB" id="FungiDB:BCV72DRAFT_113075"/>
<dbReference type="InterPro" id="IPR011990">
    <property type="entry name" value="TPR-like_helical_dom_sf"/>
</dbReference>
<dbReference type="SMART" id="SM00671">
    <property type="entry name" value="SEL1"/>
    <property type="match status" value="14"/>
</dbReference>
<dbReference type="Gene3D" id="1.25.40.10">
    <property type="entry name" value="Tetratricopeptide repeat domain"/>
    <property type="match status" value="5"/>
</dbReference>
<feature type="compositionally biased region" description="Pro residues" evidence="3">
    <location>
        <begin position="67"/>
        <end position="78"/>
    </location>
</feature>
<feature type="region of interest" description="Disordered" evidence="3">
    <location>
        <begin position="1"/>
        <end position="83"/>
    </location>
</feature>
<evidence type="ECO:0000256" key="1">
    <source>
        <dbReference type="ARBA" id="ARBA00038101"/>
    </source>
</evidence>
<dbReference type="InterPro" id="IPR006597">
    <property type="entry name" value="Sel1-like"/>
</dbReference>
<dbReference type="EMBL" id="KV921910">
    <property type="protein sequence ID" value="ORE07100.1"/>
    <property type="molecule type" value="Genomic_DNA"/>
</dbReference>
<proteinExistence type="inferred from homology"/>
<feature type="compositionally biased region" description="Basic and acidic residues" evidence="3">
    <location>
        <begin position="42"/>
        <end position="62"/>
    </location>
</feature>
<accession>A0A1X0R4Y4</accession>
<dbReference type="SUPFAM" id="SSF81901">
    <property type="entry name" value="HCP-like"/>
    <property type="match status" value="6"/>
</dbReference>
<protein>
    <submittedName>
        <fullName evidence="4">HCP-like protein</fullName>
    </submittedName>
</protein>
<dbReference type="PANTHER" id="PTHR11102:SF160">
    <property type="entry name" value="ERAD-ASSOCIATED E3 UBIQUITIN-PROTEIN LIGASE COMPONENT HRD3"/>
    <property type="match status" value="1"/>
</dbReference>
<dbReference type="OrthoDB" id="2212001at2759"/>